<proteinExistence type="predicted"/>
<dbReference type="eggNOG" id="COG0438">
    <property type="taxonomic scope" value="Bacteria"/>
</dbReference>
<feature type="domain" description="Glycosyltransferase subfamily 4-like N-terminal" evidence="2">
    <location>
        <begin position="3"/>
        <end position="133"/>
    </location>
</feature>
<keyword evidence="3" id="KW-0328">Glycosyltransferase</keyword>
<dbReference type="AlphaFoldDB" id="G8LIU5"/>
<dbReference type="InterPro" id="IPR028098">
    <property type="entry name" value="Glyco_trans_4-like_N"/>
</dbReference>
<sequence length="357" mass="39654">MKALLLSSACCIHTRKWCNGLAEKGIDVHLVSQQEPMDGYNQNVVFHKLPYSGLKGYIFNRWALIKTIKNINPDVINVHYASGYGTLAAISGLKNFILSVWGSDVYDFPFKSKLHYKLVNYNLNRANVICSTSEVMGRFVKDNFNISPNISIEITPFGVDVSKFRKNEQISKTDTLTIGTVKTLRPKYGIDNLIRAFSILVHKGHNNIELKIAGKGYLLENLQALTTELGVADNVQFLGWVENNEVPALLNTFDIYVAPSTLDSESFGVAIVEASACNLPVIVTNVGGLPEVVINEVTGIVVEPDNVELLCAAIEKLLINPALRHEMGEAGRENVLTKYEWDFCVRKMVDIYSKVAL</sequence>
<protein>
    <submittedName>
        <fullName evidence="3">GDP-mannose-dependent alpha-(1-6)-phosphatidylinositol monomannoside mannosyltransferase</fullName>
    </submittedName>
</protein>
<feature type="domain" description="Glycosyl transferase family 1" evidence="1">
    <location>
        <begin position="167"/>
        <end position="333"/>
    </location>
</feature>
<evidence type="ECO:0000313" key="4">
    <source>
        <dbReference type="Proteomes" id="UP000007838"/>
    </source>
</evidence>
<dbReference type="HOGENOM" id="CLU_009583_2_5_6"/>
<dbReference type="EMBL" id="CP002886">
    <property type="protein sequence ID" value="AEW74386.1"/>
    <property type="molecule type" value="Genomic_DNA"/>
</dbReference>
<dbReference type="Proteomes" id="UP000007838">
    <property type="component" value="Chromosome"/>
</dbReference>
<evidence type="ECO:0000259" key="1">
    <source>
        <dbReference type="Pfam" id="PF00534"/>
    </source>
</evidence>
<dbReference type="GO" id="GO:1901135">
    <property type="term" value="P:carbohydrate derivative metabolic process"/>
    <property type="evidence" value="ECO:0007669"/>
    <property type="project" value="UniProtKB-ARBA"/>
</dbReference>
<accession>G8LIU5</accession>
<dbReference type="InterPro" id="IPR001296">
    <property type="entry name" value="Glyco_trans_1"/>
</dbReference>
<dbReference type="CDD" id="cd03801">
    <property type="entry name" value="GT4_PimA-like"/>
    <property type="match status" value="1"/>
</dbReference>
<dbReference type="PANTHER" id="PTHR12526:SF638">
    <property type="entry name" value="SPORE COAT PROTEIN SA"/>
    <property type="match status" value="1"/>
</dbReference>
<gene>
    <name evidence="3" type="primary">pimB</name>
    <name evidence="3" type="ORF">EcWSU1_02958</name>
</gene>
<organism evidence="3 4">
    <name type="scientific">Enterobacter ludwigii</name>
    <dbReference type="NCBI Taxonomy" id="299767"/>
    <lineage>
        <taxon>Bacteria</taxon>
        <taxon>Pseudomonadati</taxon>
        <taxon>Pseudomonadota</taxon>
        <taxon>Gammaproteobacteria</taxon>
        <taxon>Enterobacterales</taxon>
        <taxon>Enterobacteriaceae</taxon>
        <taxon>Enterobacter</taxon>
        <taxon>Enterobacter cloacae complex</taxon>
    </lineage>
</organism>
<dbReference type="SUPFAM" id="SSF53756">
    <property type="entry name" value="UDP-Glycosyltransferase/glycogen phosphorylase"/>
    <property type="match status" value="1"/>
</dbReference>
<dbReference type="RefSeq" id="WP_014170801.1">
    <property type="nucleotide sequence ID" value="NC_016514.1"/>
</dbReference>
<dbReference type="Gene3D" id="3.40.50.2000">
    <property type="entry name" value="Glycogen Phosphorylase B"/>
    <property type="match status" value="2"/>
</dbReference>
<keyword evidence="3" id="KW-0808">Transferase</keyword>
<evidence type="ECO:0000313" key="3">
    <source>
        <dbReference type="EMBL" id="AEW74386.1"/>
    </source>
</evidence>
<dbReference type="GO" id="GO:0016757">
    <property type="term" value="F:glycosyltransferase activity"/>
    <property type="evidence" value="ECO:0007669"/>
    <property type="project" value="UniProtKB-KW"/>
</dbReference>
<dbReference type="PANTHER" id="PTHR12526">
    <property type="entry name" value="GLYCOSYLTRANSFERASE"/>
    <property type="match status" value="1"/>
</dbReference>
<dbReference type="Pfam" id="PF13477">
    <property type="entry name" value="Glyco_trans_4_2"/>
    <property type="match status" value="1"/>
</dbReference>
<dbReference type="KEGG" id="eec:EcWSU1_02958"/>
<dbReference type="Pfam" id="PF00534">
    <property type="entry name" value="Glycos_transf_1"/>
    <property type="match status" value="1"/>
</dbReference>
<evidence type="ECO:0000259" key="2">
    <source>
        <dbReference type="Pfam" id="PF13477"/>
    </source>
</evidence>
<reference evidence="3 4" key="1">
    <citation type="journal article" date="2011" name="Stand. Genomic Sci.">
        <title>Complete genome of the onion pathogen Enterobacter cloacae EcWSU1.</title>
        <authorList>
            <person name="Humann J.L."/>
            <person name="Wildung M."/>
            <person name="Cheng C.H."/>
            <person name="Lee T."/>
            <person name="Stewart J.E."/>
            <person name="Drew J.C."/>
            <person name="Triplett E.W."/>
            <person name="Main D."/>
            <person name="Schroeder B.K."/>
        </authorList>
    </citation>
    <scope>NUCLEOTIDE SEQUENCE [LARGE SCALE GENOMIC DNA]</scope>
    <source>
        <strain evidence="3 4">EcWSU1</strain>
    </source>
</reference>
<name>G8LIU5_9ENTR</name>